<keyword evidence="13" id="KW-1185">Reference proteome</keyword>
<evidence type="ECO:0000256" key="2">
    <source>
        <dbReference type="ARBA" id="ARBA00006012"/>
    </source>
</evidence>
<dbReference type="Pfam" id="PF00005">
    <property type="entry name" value="ABC_tran"/>
    <property type="match status" value="2"/>
</dbReference>
<dbReference type="EMBL" id="JAPQKQ010000009">
    <property type="protein sequence ID" value="KAJ5181612.1"/>
    <property type="molecule type" value="Genomic_DNA"/>
</dbReference>
<dbReference type="InterPro" id="IPR034003">
    <property type="entry name" value="ABCG_PDR_2"/>
</dbReference>
<feature type="transmembrane region" description="Helical" evidence="10">
    <location>
        <begin position="1217"/>
        <end position="1245"/>
    </location>
</feature>
<dbReference type="FunFam" id="3.40.50.300:FF:000054">
    <property type="entry name" value="ABC multidrug transporter atrF"/>
    <property type="match status" value="1"/>
</dbReference>
<feature type="transmembrane region" description="Helical" evidence="10">
    <location>
        <begin position="519"/>
        <end position="540"/>
    </location>
</feature>
<dbReference type="Proteomes" id="UP001150942">
    <property type="component" value="Unassembled WGS sequence"/>
</dbReference>
<dbReference type="Pfam" id="PF01061">
    <property type="entry name" value="ABC2_membrane"/>
    <property type="match status" value="2"/>
</dbReference>
<evidence type="ECO:0000256" key="8">
    <source>
        <dbReference type="ARBA" id="ARBA00022989"/>
    </source>
</evidence>
<feature type="transmembrane region" description="Helical" evidence="10">
    <location>
        <begin position="1316"/>
        <end position="1335"/>
    </location>
</feature>
<dbReference type="InterPro" id="IPR003439">
    <property type="entry name" value="ABC_transporter-like_ATP-bd"/>
</dbReference>
<evidence type="ECO:0000256" key="10">
    <source>
        <dbReference type="SAM" id="Phobius"/>
    </source>
</evidence>
<feature type="domain" description="ABC transporter" evidence="11">
    <location>
        <begin position="124"/>
        <end position="374"/>
    </location>
</feature>
<dbReference type="PROSITE" id="PS00211">
    <property type="entry name" value="ABC_TRANSPORTER_1"/>
    <property type="match status" value="1"/>
</dbReference>
<comment type="caution">
    <text evidence="12">The sequence shown here is derived from an EMBL/GenBank/DDBJ whole genome shotgun (WGS) entry which is preliminary data.</text>
</comment>
<evidence type="ECO:0000313" key="13">
    <source>
        <dbReference type="Proteomes" id="UP001150942"/>
    </source>
</evidence>
<keyword evidence="3" id="KW-0813">Transport</keyword>
<feature type="transmembrane region" description="Helical" evidence="10">
    <location>
        <begin position="486"/>
        <end position="507"/>
    </location>
</feature>
<feature type="transmembrane region" description="Helical" evidence="10">
    <location>
        <begin position="596"/>
        <end position="615"/>
    </location>
</feature>
<evidence type="ECO:0000313" key="12">
    <source>
        <dbReference type="EMBL" id="KAJ5181612.1"/>
    </source>
</evidence>
<dbReference type="PROSITE" id="PS50893">
    <property type="entry name" value="ABC_TRANSPORTER_2"/>
    <property type="match status" value="2"/>
</dbReference>
<dbReference type="InterPro" id="IPR027417">
    <property type="entry name" value="P-loop_NTPase"/>
</dbReference>
<comment type="similarity">
    <text evidence="2">Belongs to the ABC transporter superfamily. ABCG family. PDR (TC 3.A.1.205) subfamily.</text>
</comment>
<name>A0A9W9LYS1_9EURO</name>
<dbReference type="Pfam" id="PF06422">
    <property type="entry name" value="PDR_CDR"/>
    <property type="match status" value="1"/>
</dbReference>
<reference evidence="12" key="2">
    <citation type="journal article" date="2023" name="IMA Fungus">
        <title>Comparative genomic study of the Penicillium genus elucidates a diverse pangenome and 15 lateral gene transfer events.</title>
        <authorList>
            <person name="Petersen C."/>
            <person name="Sorensen T."/>
            <person name="Nielsen M.R."/>
            <person name="Sondergaard T.E."/>
            <person name="Sorensen J.L."/>
            <person name="Fitzpatrick D.A."/>
            <person name="Frisvad J.C."/>
            <person name="Nielsen K.L."/>
        </authorList>
    </citation>
    <scope>NUCLEOTIDE SEQUENCE</scope>
    <source>
        <strain evidence="12">IBT 20477</strain>
    </source>
</reference>
<feature type="transmembrane region" description="Helical" evidence="10">
    <location>
        <begin position="627"/>
        <end position="646"/>
    </location>
</feature>
<dbReference type="InterPro" id="IPR034001">
    <property type="entry name" value="ABCG_PDR_1"/>
</dbReference>
<dbReference type="GO" id="GO:0140359">
    <property type="term" value="F:ABC-type transporter activity"/>
    <property type="evidence" value="ECO:0007669"/>
    <property type="project" value="InterPro"/>
</dbReference>
<dbReference type="GO" id="GO:0016887">
    <property type="term" value="F:ATP hydrolysis activity"/>
    <property type="evidence" value="ECO:0007669"/>
    <property type="project" value="InterPro"/>
</dbReference>
<protein>
    <submittedName>
        <fullName evidence="12">CDR ABC transporter</fullName>
    </submittedName>
</protein>
<evidence type="ECO:0000256" key="9">
    <source>
        <dbReference type="ARBA" id="ARBA00023136"/>
    </source>
</evidence>
<gene>
    <name evidence="12" type="ORF">N7449_011759</name>
</gene>
<dbReference type="Pfam" id="PF14510">
    <property type="entry name" value="ABC_trans_N"/>
    <property type="match status" value="1"/>
</dbReference>
<feature type="domain" description="ABC transporter" evidence="11">
    <location>
        <begin position="810"/>
        <end position="1052"/>
    </location>
</feature>
<feature type="transmembrane region" description="Helical" evidence="10">
    <location>
        <begin position="1284"/>
        <end position="1304"/>
    </location>
</feature>
<keyword evidence="5 10" id="KW-0812">Transmembrane</keyword>
<evidence type="ECO:0000259" key="11">
    <source>
        <dbReference type="PROSITE" id="PS50893"/>
    </source>
</evidence>
<keyword evidence="7" id="KW-0067">ATP-binding</keyword>
<keyword evidence="9 10" id="KW-0472">Membrane</keyword>
<evidence type="ECO:0000256" key="6">
    <source>
        <dbReference type="ARBA" id="ARBA00022741"/>
    </source>
</evidence>
<comment type="subcellular location">
    <subcellularLocation>
        <location evidence="1">Cell membrane</location>
        <topology evidence="1">Multi-pass membrane protein</topology>
    </subcellularLocation>
</comment>
<reference evidence="12" key="1">
    <citation type="submission" date="2022-11" db="EMBL/GenBank/DDBJ databases">
        <authorList>
            <person name="Petersen C."/>
        </authorList>
    </citation>
    <scope>NUCLEOTIDE SEQUENCE</scope>
    <source>
        <strain evidence="12">IBT 20477</strain>
    </source>
</reference>
<sequence>MHPDSDKVVEAYSFTQQEKKLHQSDPTATDWSGNFIPISVPEVSSQCENQSILDTSKEVIPLDGDATNLPEWARRTVNALDPVALEARQRGIMVQNLHVHGSGSTFRVQHTVLSSIWSPMRQIASLCNRPKYRQGRRYILHGLDALLQNGEMLLVLGRPGSGCTTFLKALCGHVDGLELDPVSTIEYKGISFEKMMSEFRGEIVYNSECDHHFPHLTVGETLRFAAYARTPHNRSGGMSREQYAQSAVKIVMEFFGLSHTYDSKVGDDYVRGVSGGERKRVSIAEMALSRASIAAWDNSTRGLDSASALEFANALRLSADLLGSCHAVAAYQASESMYSKFDKVIVLYEGHQIYYGSCDRAVRYFEEMGWERPTRQTSADFLAAVTNPAERKPRDGMDRNVPYSPAQFSDYWKGSPEYASLQLSMHHQSQETPFDDKEEIKLAKVKHDEQANHVRPSSPYLISLPMQIRLCLARAFQRTRNDFPSLIATAVVQIVVAVIIGSLFFNIPENSAGMSQRSSVIFLAVLTNALISMLEINVLYSQRRIVEKQTAFAFVHPSTEAFAGIVLDLPIKLVRCLLAGMILYFMANLRSQVSSFFIYILFQLTAVVAMSGMFRTLASMTRAIGQAMALAGIVIICIAVFTGFTLPQFDMPPWLSWIRWLNPIFYAYESIISNEFHDRSFECVGLVPNYLPSFLGTSFTCSALGSKPGGYFVSGDDFIWDGYEYTHEHIWRNLGIMLTFALAFHIFHLVLVEYTSQTKHTAEALVFRPGHMPLPQRQGDMESGQELFTRTEFRNRESRIDNFPKQTDTVSWQGLNYDLPIKGGHKRLLEDVNGWVKPGTLTALMGVSGAGKTTLLDVLAQRMTIGVVSGDVLVNGHQLDPSFCRKTAYVHQQDLHLETATVREALAFSAILRQPESVPIDEKNAFVEDVIEMLGMEDFAEAVIGSPGEGLNIEQRKLLSIGVELAAKPQLLIFLDEPTSGLDSQSSWTICAFLRKLADHGQAVLTTIHQPGAILFEQFDRLLLLAEGGKTVYFGDIGLQAQALLGYFHSNGARHCEETENPAEYILNVVGKDAKSTNWVDVWNNSPEREKVIDELNHIASTVPSPIPADADLGDEFAMPVRAQFHHVIKRDFQQYYRQPAYILSKFALGVVCGLLIGFSFWQADYSQQGFQNTLFSLFLLCTIFSTMVNQIMPRFANQRSLYELRERPAKTYSWKVFIISQILVEIPWQVLLGVCTWASFYFSVYGGNQSPQSQGLVLLFIVQFFLYASTFAQFVISALPNPTVGSMIAVFIFLLSLLFNGILQPPSALPKFWMFMHHLSPLTYYVGGISAAALHGRKIQCSDRELSVFDPPSGQTCGQYLETFLRTAAGEVYNEAATEQCQYCSMRTADQYLAGRAIYWGDRWRNFAIFWAYIIFNIFAAVGLYYIFRVLPYSRKTKNQLGRNN</sequence>
<feature type="transmembrane region" description="Helical" evidence="10">
    <location>
        <begin position="730"/>
        <end position="751"/>
    </location>
</feature>
<dbReference type="InterPro" id="IPR017871">
    <property type="entry name" value="ABC_transporter-like_CS"/>
</dbReference>
<dbReference type="CDD" id="cd03233">
    <property type="entry name" value="ABCG_PDR_domain1"/>
    <property type="match status" value="1"/>
</dbReference>
<dbReference type="PANTHER" id="PTHR19241">
    <property type="entry name" value="ATP-BINDING CASSETTE TRANSPORTER"/>
    <property type="match status" value="1"/>
</dbReference>
<accession>A0A9W9LYS1</accession>
<dbReference type="InterPro" id="IPR010929">
    <property type="entry name" value="PDR_CDR_ABC"/>
</dbReference>
<dbReference type="SUPFAM" id="SSF52540">
    <property type="entry name" value="P-loop containing nucleoside triphosphate hydrolases"/>
    <property type="match status" value="2"/>
</dbReference>
<evidence type="ECO:0000256" key="3">
    <source>
        <dbReference type="ARBA" id="ARBA00022448"/>
    </source>
</evidence>
<feature type="transmembrane region" description="Helical" evidence="10">
    <location>
        <begin position="1257"/>
        <end position="1277"/>
    </location>
</feature>
<feature type="transmembrane region" description="Helical" evidence="10">
    <location>
        <begin position="1174"/>
        <end position="1196"/>
    </location>
</feature>
<evidence type="ECO:0000256" key="7">
    <source>
        <dbReference type="ARBA" id="ARBA00022840"/>
    </source>
</evidence>
<feature type="transmembrane region" description="Helical" evidence="10">
    <location>
        <begin position="561"/>
        <end position="584"/>
    </location>
</feature>
<dbReference type="SMART" id="SM00382">
    <property type="entry name" value="AAA"/>
    <property type="match status" value="2"/>
</dbReference>
<dbReference type="GO" id="GO:0005524">
    <property type="term" value="F:ATP binding"/>
    <property type="evidence" value="ECO:0007669"/>
    <property type="project" value="UniProtKB-KW"/>
</dbReference>
<dbReference type="CDD" id="cd03232">
    <property type="entry name" value="ABCG_PDR_domain2"/>
    <property type="match status" value="1"/>
</dbReference>
<organism evidence="12 13">
    <name type="scientific">Penicillium cf. viridicatum</name>
    <dbReference type="NCBI Taxonomy" id="2972119"/>
    <lineage>
        <taxon>Eukaryota</taxon>
        <taxon>Fungi</taxon>
        <taxon>Dikarya</taxon>
        <taxon>Ascomycota</taxon>
        <taxon>Pezizomycotina</taxon>
        <taxon>Eurotiomycetes</taxon>
        <taxon>Eurotiomycetidae</taxon>
        <taxon>Eurotiales</taxon>
        <taxon>Aspergillaceae</taxon>
        <taxon>Penicillium</taxon>
    </lineage>
</organism>
<dbReference type="InterPro" id="IPR003593">
    <property type="entry name" value="AAA+_ATPase"/>
</dbReference>
<evidence type="ECO:0000256" key="1">
    <source>
        <dbReference type="ARBA" id="ARBA00004651"/>
    </source>
</evidence>
<dbReference type="InterPro" id="IPR043926">
    <property type="entry name" value="ABCG_dom"/>
</dbReference>
<dbReference type="OrthoDB" id="245989at2759"/>
<dbReference type="InterPro" id="IPR029481">
    <property type="entry name" value="ABC_trans_N"/>
</dbReference>
<proteinExistence type="inferred from homology"/>
<evidence type="ECO:0000256" key="4">
    <source>
        <dbReference type="ARBA" id="ARBA00022475"/>
    </source>
</evidence>
<dbReference type="GO" id="GO:0005886">
    <property type="term" value="C:plasma membrane"/>
    <property type="evidence" value="ECO:0007669"/>
    <property type="project" value="UniProtKB-SubCell"/>
</dbReference>
<dbReference type="Pfam" id="PF19055">
    <property type="entry name" value="ABC2_membrane_7"/>
    <property type="match status" value="1"/>
</dbReference>
<dbReference type="InterPro" id="IPR013525">
    <property type="entry name" value="ABC2_TM"/>
</dbReference>
<dbReference type="Gene3D" id="3.40.50.300">
    <property type="entry name" value="P-loop containing nucleotide triphosphate hydrolases"/>
    <property type="match status" value="2"/>
</dbReference>
<keyword evidence="6" id="KW-0547">Nucleotide-binding</keyword>
<feature type="transmembrane region" description="Helical" evidence="10">
    <location>
        <begin position="1409"/>
        <end position="1429"/>
    </location>
</feature>
<keyword evidence="4" id="KW-1003">Cell membrane</keyword>
<evidence type="ECO:0000256" key="5">
    <source>
        <dbReference type="ARBA" id="ARBA00022692"/>
    </source>
</evidence>
<feature type="transmembrane region" description="Helical" evidence="10">
    <location>
        <begin position="1141"/>
        <end position="1162"/>
    </location>
</feature>
<keyword evidence="8 10" id="KW-1133">Transmembrane helix</keyword>